<dbReference type="InterPro" id="IPR023210">
    <property type="entry name" value="NADP_OxRdtase_dom"/>
</dbReference>
<dbReference type="EMBL" id="CACVKT020002956">
    <property type="protein sequence ID" value="CAC5380979.1"/>
    <property type="molecule type" value="Genomic_DNA"/>
</dbReference>
<evidence type="ECO:0000256" key="4">
    <source>
        <dbReference type="PIRSR" id="PIRSR000097-1"/>
    </source>
</evidence>
<keyword evidence="9" id="KW-1185">Reference proteome</keyword>
<name>A0A6J8BE54_MYTCO</name>
<evidence type="ECO:0000256" key="1">
    <source>
        <dbReference type="ARBA" id="ARBA00007905"/>
    </source>
</evidence>
<evidence type="ECO:0000256" key="6">
    <source>
        <dbReference type="PIRSR" id="PIRSR000097-3"/>
    </source>
</evidence>
<protein>
    <submittedName>
        <fullName evidence="8">AKR1B</fullName>
        <ecNumber evidence="8">1.1.1.21</ecNumber>
    </submittedName>
</protein>
<proteinExistence type="inferred from homology"/>
<sequence>MAAEIPRYITLPSGTKYPVIGLGTFTIFNATGDPGAVFEAVKYAIDIGYRHVDAARVYGNEGEVGDAIQAKLDDGTIKSKKEIFITTKLWDTHHNPKDVKENTMKSLKLLRVDSVQLFLLHWPFGFKDGDDMFPKDKDGNVIFSDHDYVDTWKAMEELVDAKLVENIGISNFNKAQTERLMKNARIKPCNMQIEIHPYFSNKKLVEFCQSIGMSVTAYAPLGNAGRTWKNAGEPHIFDEPVLQEISKAKGKSITQVVLRFHLQRNLVVIPKSVTPSRIKENFDVFSFSLTDNEMQKIWSLNKNLRFYGEPINYRGHDACFCKTIIEYAPFLKYWKTDAYNF</sequence>
<dbReference type="OrthoDB" id="416253at2759"/>
<evidence type="ECO:0000313" key="8">
    <source>
        <dbReference type="EMBL" id="CAC5380979.1"/>
    </source>
</evidence>
<dbReference type="SUPFAM" id="SSF51430">
    <property type="entry name" value="NAD(P)-linked oxidoreductase"/>
    <property type="match status" value="1"/>
</dbReference>
<evidence type="ECO:0000313" key="9">
    <source>
        <dbReference type="Proteomes" id="UP000507470"/>
    </source>
</evidence>
<dbReference type="EC" id="1.1.1.21" evidence="8"/>
<dbReference type="InterPro" id="IPR036812">
    <property type="entry name" value="NAD(P)_OxRdtase_dom_sf"/>
</dbReference>
<dbReference type="PIRSF" id="PIRSF000097">
    <property type="entry name" value="AKR"/>
    <property type="match status" value="1"/>
</dbReference>
<dbReference type="PANTHER" id="PTHR11732">
    <property type="entry name" value="ALDO/KETO REDUCTASE"/>
    <property type="match status" value="1"/>
</dbReference>
<dbReference type="AlphaFoldDB" id="A0A6J8BE54"/>
<evidence type="ECO:0000259" key="7">
    <source>
        <dbReference type="Pfam" id="PF00248"/>
    </source>
</evidence>
<feature type="site" description="Lowers pKa of active site Tyr" evidence="6">
    <location>
        <position position="88"/>
    </location>
</feature>
<dbReference type="PROSITE" id="PS00062">
    <property type="entry name" value="ALDOKETO_REDUCTASE_2"/>
    <property type="match status" value="1"/>
</dbReference>
<dbReference type="Proteomes" id="UP000507470">
    <property type="component" value="Unassembled WGS sequence"/>
</dbReference>
<evidence type="ECO:0000256" key="2">
    <source>
        <dbReference type="ARBA" id="ARBA00022857"/>
    </source>
</evidence>
<dbReference type="FunFam" id="3.20.20.100:FF:000006">
    <property type="entry name" value="Aldo-keto reductase family 1 member A1"/>
    <property type="match status" value="1"/>
</dbReference>
<evidence type="ECO:0000256" key="5">
    <source>
        <dbReference type="PIRSR" id="PIRSR000097-2"/>
    </source>
</evidence>
<dbReference type="GO" id="GO:0016491">
    <property type="term" value="F:oxidoreductase activity"/>
    <property type="evidence" value="ECO:0007669"/>
    <property type="project" value="UniProtKB-KW"/>
</dbReference>
<feature type="active site" description="Proton donor" evidence="4">
    <location>
        <position position="58"/>
    </location>
</feature>
<reference evidence="8 9" key="1">
    <citation type="submission" date="2020-06" db="EMBL/GenBank/DDBJ databases">
        <authorList>
            <person name="Li R."/>
            <person name="Bekaert M."/>
        </authorList>
    </citation>
    <scope>NUCLEOTIDE SEQUENCE [LARGE SCALE GENOMIC DNA]</scope>
    <source>
        <strain evidence="9">wild</strain>
    </source>
</reference>
<dbReference type="PROSITE" id="PS00063">
    <property type="entry name" value="ALDOKETO_REDUCTASE_3"/>
    <property type="match status" value="1"/>
</dbReference>
<accession>A0A6J8BE54</accession>
<gene>
    <name evidence="8" type="ORF">MCOR_16897</name>
</gene>
<dbReference type="InterPro" id="IPR020471">
    <property type="entry name" value="AKR"/>
</dbReference>
<dbReference type="Gene3D" id="3.20.20.100">
    <property type="entry name" value="NADP-dependent oxidoreductase domain"/>
    <property type="match status" value="1"/>
</dbReference>
<feature type="domain" description="NADP-dependent oxidoreductase" evidence="7">
    <location>
        <begin position="20"/>
        <end position="301"/>
    </location>
</feature>
<feature type="binding site" evidence="5">
    <location>
        <position position="121"/>
    </location>
    <ligand>
        <name>substrate</name>
    </ligand>
</feature>
<comment type="similarity">
    <text evidence="1">Belongs to the aldo/keto reductase family.</text>
</comment>
<dbReference type="PRINTS" id="PR00069">
    <property type="entry name" value="ALDKETRDTASE"/>
</dbReference>
<keyword evidence="2" id="KW-0521">NADP</keyword>
<dbReference type="PROSITE" id="PS00798">
    <property type="entry name" value="ALDOKETO_REDUCTASE_1"/>
    <property type="match status" value="1"/>
</dbReference>
<keyword evidence="3 8" id="KW-0560">Oxidoreductase</keyword>
<evidence type="ECO:0000256" key="3">
    <source>
        <dbReference type="ARBA" id="ARBA00023002"/>
    </source>
</evidence>
<dbReference type="InterPro" id="IPR018170">
    <property type="entry name" value="Aldo/ket_reductase_CS"/>
</dbReference>
<organism evidence="8 9">
    <name type="scientific">Mytilus coruscus</name>
    <name type="common">Sea mussel</name>
    <dbReference type="NCBI Taxonomy" id="42192"/>
    <lineage>
        <taxon>Eukaryota</taxon>
        <taxon>Metazoa</taxon>
        <taxon>Spiralia</taxon>
        <taxon>Lophotrochozoa</taxon>
        <taxon>Mollusca</taxon>
        <taxon>Bivalvia</taxon>
        <taxon>Autobranchia</taxon>
        <taxon>Pteriomorphia</taxon>
        <taxon>Mytilida</taxon>
        <taxon>Mytiloidea</taxon>
        <taxon>Mytilidae</taxon>
        <taxon>Mytilinae</taxon>
        <taxon>Mytilus</taxon>
    </lineage>
</organism>
<dbReference type="Pfam" id="PF00248">
    <property type="entry name" value="Aldo_ket_red"/>
    <property type="match status" value="1"/>
</dbReference>